<dbReference type="Gene3D" id="3.30.505.10">
    <property type="entry name" value="SH2 domain"/>
    <property type="match status" value="1"/>
</dbReference>
<dbReference type="PROSITE" id="PS50001">
    <property type="entry name" value="SH2"/>
    <property type="match status" value="1"/>
</dbReference>
<dbReference type="InterPro" id="IPR000980">
    <property type="entry name" value="SH2"/>
</dbReference>
<dbReference type="CDD" id="cd00173">
    <property type="entry name" value="SH2"/>
    <property type="match status" value="1"/>
</dbReference>
<evidence type="ECO:0000256" key="2">
    <source>
        <dbReference type="PROSITE-ProRule" id="PRU00191"/>
    </source>
</evidence>
<keyword evidence="6" id="KW-1185">Reference proteome</keyword>
<dbReference type="Pfam" id="PF00017">
    <property type="entry name" value="SH2"/>
    <property type="match status" value="1"/>
</dbReference>
<keyword evidence="1 2" id="KW-0727">SH2 domain</keyword>
<dbReference type="PANTHER" id="PTHR10155:SF0">
    <property type="entry name" value="SUPPRESSOR OF CYTOKINE SIGNALING AT 36E, ISOFORM D"/>
    <property type="match status" value="1"/>
</dbReference>
<dbReference type="SUPFAM" id="SSF55550">
    <property type="entry name" value="SH2 domain"/>
    <property type="match status" value="1"/>
</dbReference>
<proteinExistence type="predicted"/>
<evidence type="ECO:0000256" key="1">
    <source>
        <dbReference type="ARBA" id="ARBA00022999"/>
    </source>
</evidence>
<feature type="compositionally biased region" description="Basic and acidic residues" evidence="3">
    <location>
        <begin position="30"/>
        <end position="45"/>
    </location>
</feature>
<organism evidence="5 6">
    <name type="scientific">Cryptolaemus montrouzieri</name>
    <dbReference type="NCBI Taxonomy" id="559131"/>
    <lineage>
        <taxon>Eukaryota</taxon>
        <taxon>Metazoa</taxon>
        <taxon>Ecdysozoa</taxon>
        <taxon>Arthropoda</taxon>
        <taxon>Hexapoda</taxon>
        <taxon>Insecta</taxon>
        <taxon>Pterygota</taxon>
        <taxon>Neoptera</taxon>
        <taxon>Endopterygota</taxon>
        <taxon>Coleoptera</taxon>
        <taxon>Polyphaga</taxon>
        <taxon>Cucujiformia</taxon>
        <taxon>Coccinelloidea</taxon>
        <taxon>Coccinellidae</taxon>
        <taxon>Scymninae</taxon>
        <taxon>Scymnini</taxon>
        <taxon>Cryptolaemus</taxon>
    </lineage>
</organism>
<dbReference type="PRINTS" id="PR00401">
    <property type="entry name" value="SH2DOMAIN"/>
</dbReference>
<dbReference type="EMBL" id="JABFTP020000083">
    <property type="protein sequence ID" value="KAL3275760.1"/>
    <property type="molecule type" value="Genomic_DNA"/>
</dbReference>
<dbReference type="Proteomes" id="UP001516400">
    <property type="component" value="Unassembled WGS sequence"/>
</dbReference>
<gene>
    <name evidence="5" type="ORF">HHI36_020505</name>
</gene>
<evidence type="ECO:0000313" key="6">
    <source>
        <dbReference type="Proteomes" id="UP001516400"/>
    </source>
</evidence>
<evidence type="ECO:0000256" key="3">
    <source>
        <dbReference type="SAM" id="MobiDB-lite"/>
    </source>
</evidence>
<name>A0ABD2NAG7_9CUCU</name>
<feature type="region of interest" description="Disordered" evidence="3">
    <location>
        <begin position="21"/>
        <end position="45"/>
    </location>
</feature>
<dbReference type="InterPro" id="IPR036860">
    <property type="entry name" value="SH2_dom_sf"/>
</dbReference>
<protein>
    <recommendedName>
        <fullName evidence="4">SH2 domain-containing protein</fullName>
    </recommendedName>
</protein>
<dbReference type="PANTHER" id="PTHR10155">
    <property type="entry name" value="PHOSPHATIDYLINOSITOL 3-KINASE REGULATORY SUBUNIT"/>
    <property type="match status" value="1"/>
</dbReference>
<reference evidence="5 6" key="1">
    <citation type="journal article" date="2021" name="BMC Biol.">
        <title>Horizontally acquired antibacterial genes associated with adaptive radiation of ladybird beetles.</title>
        <authorList>
            <person name="Li H.S."/>
            <person name="Tang X.F."/>
            <person name="Huang Y.H."/>
            <person name="Xu Z.Y."/>
            <person name="Chen M.L."/>
            <person name="Du X.Y."/>
            <person name="Qiu B.Y."/>
            <person name="Chen P.T."/>
            <person name="Zhang W."/>
            <person name="Slipinski A."/>
            <person name="Escalona H.E."/>
            <person name="Waterhouse R.M."/>
            <person name="Zwick A."/>
            <person name="Pang H."/>
        </authorList>
    </citation>
    <scope>NUCLEOTIDE SEQUENCE [LARGE SCALE GENOMIC DNA]</scope>
    <source>
        <strain evidence="5">SYSU2018</strain>
    </source>
</reference>
<dbReference type="SMART" id="SM00252">
    <property type="entry name" value="SH2"/>
    <property type="match status" value="1"/>
</dbReference>
<feature type="domain" description="SH2" evidence="4">
    <location>
        <begin position="81"/>
        <end position="186"/>
    </location>
</feature>
<sequence>MGLRWCCCFCPRKISADRRGRNTSRSLQNKYDDRHSLERKSLREKEESQMSYSISFPREFKYDATSSVPVKIPDPLTTYNWYYGTITRFQAHELLKNEEDGIFLVRKSSDVKTEYPYIISVKQSLPEGATGKENYHYRIRKDENGYFTLGSNLYFKTVMDLIEYYKGKTDSLKVTLKAYIDHTQPIR</sequence>
<evidence type="ECO:0000259" key="4">
    <source>
        <dbReference type="PROSITE" id="PS50001"/>
    </source>
</evidence>
<dbReference type="AlphaFoldDB" id="A0ABD2NAG7"/>
<evidence type="ECO:0000313" key="5">
    <source>
        <dbReference type="EMBL" id="KAL3275760.1"/>
    </source>
</evidence>
<comment type="caution">
    <text evidence="5">The sequence shown here is derived from an EMBL/GenBank/DDBJ whole genome shotgun (WGS) entry which is preliminary data.</text>
</comment>
<accession>A0ABD2NAG7</accession>